<protein>
    <submittedName>
        <fullName evidence="1">Uncharacterized protein</fullName>
    </submittedName>
</protein>
<dbReference type="EMBL" id="KI913952">
    <property type="protein sequence ID" value="ETW10214.1"/>
    <property type="molecule type" value="Genomic_DNA"/>
</dbReference>
<dbReference type="VEuPathDB" id="FungiDB:H310_00572"/>
<sequence length="102" mass="11437">MVATRADMNRMSRTLPAKLTPQRIVHLGACLAQAQRAAPALGPECGHMPGTVRHHRRHSTGTRRKLIYRCYGSASDCVFVQVRIDTPSRQSRCPTSRLLWLT</sequence>
<reference evidence="1" key="1">
    <citation type="submission" date="2013-12" db="EMBL/GenBank/DDBJ databases">
        <title>The Genome Sequence of Aphanomyces invadans NJM9701.</title>
        <authorList>
            <consortium name="The Broad Institute Genomics Platform"/>
            <person name="Russ C."/>
            <person name="Tyler B."/>
            <person name="van West P."/>
            <person name="Dieguez-Uribeondo J."/>
            <person name="Young S.K."/>
            <person name="Zeng Q."/>
            <person name="Gargeya S."/>
            <person name="Fitzgerald M."/>
            <person name="Abouelleil A."/>
            <person name="Alvarado L."/>
            <person name="Chapman S.B."/>
            <person name="Gainer-Dewar J."/>
            <person name="Goldberg J."/>
            <person name="Griggs A."/>
            <person name="Gujja S."/>
            <person name="Hansen M."/>
            <person name="Howarth C."/>
            <person name="Imamovic A."/>
            <person name="Ireland A."/>
            <person name="Larimer J."/>
            <person name="McCowan C."/>
            <person name="Murphy C."/>
            <person name="Pearson M."/>
            <person name="Poon T.W."/>
            <person name="Priest M."/>
            <person name="Roberts A."/>
            <person name="Saif S."/>
            <person name="Shea T."/>
            <person name="Sykes S."/>
            <person name="Wortman J."/>
            <person name="Nusbaum C."/>
            <person name="Birren B."/>
        </authorList>
    </citation>
    <scope>NUCLEOTIDE SEQUENCE [LARGE SCALE GENOMIC DNA]</scope>
    <source>
        <strain evidence="1">NJM9701</strain>
    </source>
</reference>
<evidence type="ECO:0000313" key="1">
    <source>
        <dbReference type="EMBL" id="ETW10214.1"/>
    </source>
</evidence>
<dbReference type="RefSeq" id="XP_008861625.1">
    <property type="nucleotide sequence ID" value="XM_008863403.1"/>
</dbReference>
<dbReference type="AlphaFoldDB" id="A0A024UV36"/>
<dbReference type="GeneID" id="20077622"/>
<accession>A0A024UV36</accession>
<organism evidence="1">
    <name type="scientific">Aphanomyces invadans</name>
    <dbReference type="NCBI Taxonomy" id="157072"/>
    <lineage>
        <taxon>Eukaryota</taxon>
        <taxon>Sar</taxon>
        <taxon>Stramenopiles</taxon>
        <taxon>Oomycota</taxon>
        <taxon>Saprolegniomycetes</taxon>
        <taxon>Saprolegniales</taxon>
        <taxon>Verrucalvaceae</taxon>
        <taxon>Aphanomyces</taxon>
    </lineage>
</organism>
<proteinExistence type="predicted"/>
<name>A0A024UV36_9STRA</name>
<gene>
    <name evidence="1" type="ORF">H310_00572</name>
</gene>